<dbReference type="PANTHER" id="PTHR42829">
    <property type="entry name" value="NADH-UBIQUINONE OXIDOREDUCTASE CHAIN 5"/>
    <property type="match status" value="1"/>
</dbReference>
<dbReference type="Pfam" id="PF00662">
    <property type="entry name" value="Proton_antipo_N"/>
    <property type="match status" value="1"/>
</dbReference>
<proteinExistence type="inferred from homology"/>
<feature type="transmembrane region" description="Helical" evidence="7">
    <location>
        <begin position="450"/>
        <end position="477"/>
    </location>
</feature>
<evidence type="ECO:0000256" key="4">
    <source>
        <dbReference type="ARBA" id="ARBA00022692"/>
    </source>
</evidence>
<feature type="transmembrane region" description="Helical" evidence="7">
    <location>
        <begin position="298"/>
        <end position="318"/>
    </location>
</feature>
<feature type="domain" description="NADH-Ubiquinone oxidoreductase (complex I) chain 5 N-terminal" evidence="10">
    <location>
        <begin position="87"/>
        <end position="129"/>
    </location>
</feature>
<dbReference type="GO" id="GO:0003954">
    <property type="term" value="F:NADH dehydrogenase activity"/>
    <property type="evidence" value="ECO:0007669"/>
    <property type="project" value="TreeGrafter"/>
</dbReference>
<feature type="transmembrane region" description="Helical" evidence="7">
    <location>
        <begin position="224"/>
        <end position="247"/>
    </location>
</feature>
<keyword evidence="5 7" id="KW-1133">Transmembrane helix</keyword>
<dbReference type="InterPro" id="IPR003945">
    <property type="entry name" value="NU5C-like"/>
</dbReference>
<feature type="transmembrane region" description="Helical" evidence="7">
    <location>
        <begin position="181"/>
        <end position="204"/>
    </location>
</feature>
<dbReference type="HAMAP" id="MF_00862">
    <property type="entry name" value="DabB"/>
    <property type="match status" value="1"/>
</dbReference>
<evidence type="ECO:0000256" key="1">
    <source>
        <dbReference type="ARBA" id="ARBA00004127"/>
    </source>
</evidence>
<reference evidence="11 12" key="1">
    <citation type="submission" date="2019-02" db="EMBL/GenBank/DDBJ databases">
        <title>Deep-cultivation of Planctomycetes and their phenomic and genomic characterization uncovers novel biology.</title>
        <authorList>
            <person name="Wiegand S."/>
            <person name="Jogler M."/>
            <person name="Boedeker C."/>
            <person name="Pinto D."/>
            <person name="Vollmers J."/>
            <person name="Rivas-Marin E."/>
            <person name="Kohn T."/>
            <person name="Peeters S.H."/>
            <person name="Heuer A."/>
            <person name="Rast P."/>
            <person name="Oberbeckmann S."/>
            <person name="Bunk B."/>
            <person name="Jeske O."/>
            <person name="Meyerdierks A."/>
            <person name="Storesund J.E."/>
            <person name="Kallscheuer N."/>
            <person name="Luecker S."/>
            <person name="Lage O.M."/>
            <person name="Pohl T."/>
            <person name="Merkel B.J."/>
            <person name="Hornburger P."/>
            <person name="Mueller R.-W."/>
            <person name="Bruemmer F."/>
            <person name="Labrenz M."/>
            <person name="Spormann A.M."/>
            <person name="Op Den Camp H."/>
            <person name="Overmann J."/>
            <person name="Amann R."/>
            <person name="Jetten M.S.M."/>
            <person name="Mascher T."/>
            <person name="Medema M.H."/>
            <person name="Devos D.P."/>
            <person name="Kaster A.-K."/>
            <person name="Ovreas L."/>
            <person name="Rohde M."/>
            <person name="Galperin M.Y."/>
            <person name="Jogler C."/>
        </authorList>
    </citation>
    <scope>NUCLEOTIDE SEQUENCE [LARGE SCALE GENOMIC DNA]</scope>
    <source>
        <strain evidence="11 12">Pla100</strain>
    </source>
</reference>
<accession>A0A5C6AVF8</accession>
<comment type="similarity">
    <text evidence="7">Belongs to the inorganic carbon transporter (TC 9.A.2) DabB family.</text>
</comment>
<feature type="transmembrane region" description="Helical" evidence="7">
    <location>
        <begin position="96"/>
        <end position="116"/>
    </location>
</feature>
<keyword evidence="12" id="KW-1185">Reference proteome</keyword>
<dbReference type="AlphaFoldDB" id="A0A5C6AVF8"/>
<feature type="transmembrane region" description="Helical" evidence="7">
    <location>
        <begin position="128"/>
        <end position="146"/>
    </location>
</feature>
<dbReference type="GO" id="GO:0012505">
    <property type="term" value="C:endomembrane system"/>
    <property type="evidence" value="ECO:0007669"/>
    <property type="project" value="UniProtKB-SubCell"/>
</dbReference>
<keyword evidence="2 7" id="KW-0813">Transport</keyword>
<keyword evidence="6 7" id="KW-0472">Membrane</keyword>
<feature type="transmembrane region" description="Helical" evidence="7">
    <location>
        <begin position="397"/>
        <end position="420"/>
    </location>
</feature>
<feature type="transmembrane region" description="Helical" evidence="7">
    <location>
        <begin position="46"/>
        <end position="76"/>
    </location>
</feature>
<keyword evidence="3 7" id="KW-1003">Cell membrane</keyword>
<evidence type="ECO:0000256" key="6">
    <source>
        <dbReference type="ARBA" id="ARBA00023136"/>
    </source>
</evidence>
<feature type="domain" description="NADH:quinone oxidoreductase/Mrp antiporter transmembrane" evidence="9">
    <location>
        <begin position="145"/>
        <end position="377"/>
    </location>
</feature>
<feature type="transmembrane region" description="Helical" evidence="7">
    <location>
        <begin position="268"/>
        <end position="286"/>
    </location>
</feature>
<evidence type="ECO:0000313" key="11">
    <source>
        <dbReference type="EMBL" id="TWU03578.1"/>
    </source>
</evidence>
<name>A0A5C6AVF8_9BACT</name>
<evidence type="ECO:0000259" key="10">
    <source>
        <dbReference type="Pfam" id="PF00662"/>
    </source>
</evidence>
<comment type="caution">
    <text evidence="11">The sequence shown here is derived from an EMBL/GenBank/DDBJ whole genome shotgun (WGS) entry which is preliminary data.</text>
</comment>
<keyword evidence="11" id="KW-0560">Oxidoreductase</keyword>
<dbReference type="InterPro" id="IPR001516">
    <property type="entry name" value="Proton_antipo_N"/>
</dbReference>
<protein>
    <recommendedName>
        <fullName evidence="7">Probable inorganic carbon transporter subunit DabB</fullName>
    </recommendedName>
</protein>
<comment type="subcellular location">
    <subcellularLocation>
        <location evidence="7">Cell membrane</location>
        <topology evidence="7">Multi-pass membrane protein</topology>
    </subcellularLocation>
    <subcellularLocation>
        <location evidence="1">Endomembrane system</location>
        <topology evidence="1">Multi-pass membrane protein</topology>
    </subcellularLocation>
    <subcellularLocation>
        <location evidence="8">Membrane</location>
        <topology evidence="8">Multi-pass membrane protein</topology>
    </subcellularLocation>
</comment>
<comment type="subunit">
    <text evidence="7">Forms a complex with DabA.</text>
</comment>
<feature type="transmembrane region" description="Helical" evidence="7">
    <location>
        <begin position="339"/>
        <end position="360"/>
    </location>
</feature>
<dbReference type="GO" id="GO:0042773">
    <property type="term" value="P:ATP synthesis coupled electron transport"/>
    <property type="evidence" value="ECO:0007669"/>
    <property type="project" value="InterPro"/>
</dbReference>
<feature type="transmembrane region" description="Helical" evidence="7">
    <location>
        <begin position="427"/>
        <end position="444"/>
    </location>
</feature>
<evidence type="ECO:0000259" key="9">
    <source>
        <dbReference type="Pfam" id="PF00361"/>
    </source>
</evidence>
<dbReference type="InterPro" id="IPR046396">
    <property type="entry name" value="Transporter_DabB"/>
</dbReference>
<keyword evidence="4 7" id="KW-0812">Transmembrane</keyword>
<evidence type="ECO:0000256" key="3">
    <source>
        <dbReference type="ARBA" id="ARBA00022475"/>
    </source>
</evidence>
<dbReference type="RefSeq" id="WP_197167652.1">
    <property type="nucleotide sequence ID" value="NZ_SJPM01000001.1"/>
</dbReference>
<dbReference type="Pfam" id="PF00361">
    <property type="entry name" value="Proton_antipo_M"/>
    <property type="match status" value="1"/>
</dbReference>
<evidence type="ECO:0000256" key="7">
    <source>
        <dbReference type="HAMAP-Rule" id="MF_00862"/>
    </source>
</evidence>
<dbReference type="PRINTS" id="PR01434">
    <property type="entry name" value="NADHDHGNASE5"/>
</dbReference>
<dbReference type="InterPro" id="IPR001750">
    <property type="entry name" value="ND/Mrp_TM"/>
</dbReference>
<dbReference type="GO" id="GO:0005886">
    <property type="term" value="C:plasma membrane"/>
    <property type="evidence" value="ECO:0007669"/>
    <property type="project" value="UniProtKB-SubCell"/>
</dbReference>
<organism evidence="11 12">
    <name type="scientific">Neorhodopirellula pilleata</name>
    <dbReference type="NCBI Taxonomy" id="2714738"/>
    <lineage>
        <taxon>Bacteria</taxon>
        <taxon>Pseudomonadati</taxon>
        <taxon>Planctomycetota</taxon>
        <taxon>Planctomycetia</taxon>
        <taxon>Pirellulales</taxon>
        <taxon>Pirellulaceae</taxon>
        <taxon>Neorhodopirellula</taxon>
    </lineage>
</organism>
<dbReference type="GO" id="GO:0008137">
    <property type="term" value="F:NADH dehydrogenase (ubiquinone) activity"/>
    <property type="evidence" value="ECO:0007669"/>
    <property type="project" value="InterPro"/>
</dbReference>
<gene>
    <name evidence="11" type="primary">nuoL_2</name>
    <name evidence="7" type="synonym">dabB</name>
    <name evidence="11" type="ORF">Pla100_05050</name>
</gene>
<feature type="transmembrane region" description="Helical" evidence="7">
    <location>
        <begin position="489"/>
        <end position="515"/>
    </location>
</feature>
<dbReference type="PANTHER" id="PTHR42829:SF1">
    <property type="entry name" value="INORGANIC CARBON TRANSPORTER SUBUNIT DABB-RELATED"/>
    <property type="match status" value="1"/>
</dbReference>
<dbReference type="GO" id="GO:0015990">
    <property type="term" value="P:electron transport coupled proton transport"/>
    <property type="evidence" value="ECO:0007669"/>
    <property type="project" value="TreeGrafter"/>
</dbReference>
<sequence>MFGLTSDWLPSLTFLLAVPMIGLFGLSFASSGWADRHAGWYRASVTHLLLVQFLVSAVMTIGLGVGWVPIGSVLYWSPTTFLPEGLFSLSLRIDGTSLLMLTLVSFVGWVTGRFAFRYLDGEPHQGRYFRFVSWTIGAVCVMATSGNLLMLSIAWVATSLGLHQLLVHYQDRAPARRAARLKFVISRIGDVALFAGCGLLYRLFGTLELNELFVLAMTPSGPSQIAIASVESGEMGWVGFLFVLTAMTKSAQLPFHSWLPQTMETPTPVSALMHAGVVNAGGYLLIRTSPLMMLAPEALQLLAIVGAATAVFASLVMLTQTNVKKSLAYSTVAQMGFMMLQCGLGAFAAAMLHLLAHSLYKANAFLRTGSVLNDRRSMVGATWKSLFDPDRSLVTGWATLSLGILIAASGYALSITVLGLNVSEKPGGFVLGYVLCLALSYWVANVIVNIGTWAAFGMASLSAVTLSFVYVASFVVVDAMIADPLVKTPLLITNTWAITLIAFGFAFLFVIPVLIGRPPRWAAAFYVHATHGFYVDAIEARMLRRVFNLNS</sequence>
<evidence type="ECO:0000256" key="5">
    <source>
        <dbReference type="ARBA" id="ARBA00022989"/>
    </source>
</evidence>
<evidence type="ECO:0000256" key="8">
    <source>
        <dbReference type="RuleBase" id="RU000320"/>
    </source>
</evidence>
<comment type="function">
    <text evidence="7">Part of an energy-coupled inorganic carbon pump.</text>
</comment>
<evidence type="ECO:0000313" key="12">
    <source>
        <dbReference type="Proteomes" id="UP000316213"/>
    </source>
</evidence>
<evidence type="ECO:0000256" key="2">
    <source>
        <dbReference type="ARBA" id="ARBA00022448"/>
    </source>
</evidence>
<dbReference type="EMBL" id="SJPM01000001">
    <property type="protein sequence ID" value="TWU03578.1"/>
    <property type="molecule type" value="Genomic_DNA"/>
</dbReference>
<feature type="transmembrane region" description="Helical" evidence="7">
    <location>
        <begin position="12"/>
        <end position="34"/>
    </location>
</feature>
<dbReference type="Proteomes" id="UP000316213">
    <property type="component" value="Unassembled WGS sequence"/>
</dbReference>